<feature type="compositionally biased region" description="Polar residues" evidence="5">
    <location>
        <begin position="79"/>
        <end position="90"/>
    </location>
</feature>
<feature type="region of interest" description="Disordered" evidence="5">
    <location>
        <begin position="486"/>
        <end position="528"/>
    </location>
</feature>
<sequence>MARTLVMLRNYSAIFILFTFILEVFSNQENYLYNIDDDLYSDTRVHVELLHSVPHHLSRRQVLPEDLYNFKNKNKTELPTVSTPITPTNISEEKNETVKKQTTTEKSNLTVEKALGKNLGENGAGIRKNYTNATTTSAPTTTTSTILVTNTSRTDDHLVVPKIQKNETNNETTADEVSAEISIDKFSRDSDIFNKTLQEHHINETKTDAHIYYNSTFTVNPAISEHYWVNIDNNSDVRINELLSNAYRRAATVKLSFDFPFYGHIVRNITVATGGFMYMGQYLHSWLAATQYIAPLMANFDTAVSNHSFIKYLDNGTAFTVVWEEVHLQDSPQVGAFVFQATLFKNGDIVFVYKNIPIPVESIVDDHHPVKVGLSDAYLIDRTIFFVRRKTIYEYHRVNFSKEDIKNDTTIYLKALPTCLDSKDCHSCLVTQIENFECTWCPSTGRCSNGLDRHRQDWLAKGCDRKQIANETQCYQVDTVEGLNHDDEHNTYYNTDKHVEDTNSKSTNTQTNGNTASNNSINKKITDGDHSQETAFNTVQASRISQNSQQLDSSGDVKMGASGIITILFLVSIITALAVWVLYAYRNPHTTSGQILIRYRPSQWRWKRGEARYTAATIHM</sequence>
<evidence type="ECO:0008006" key="9">
    <source>
        <dbReference type="Google" id="ProtNLM"/>
    </source>
</evidence>
<feature type="compositionally biased region" description="Basic and acidic residues" evidence="5">
    <location>
        <begin position="91"/>
        <end position="103"/>
    </location>
</feature>
<proteinExistence type="predicted"/>
<keyword evidence="2 6" id="KW-0812">Transmembrane</keyword>
<comment type="caution">
    <text evidence="7">The sequence shown here is derived from an EMBL/GenBank/DDBJ whole genome shotgun (WGS) entry which is preliminary data.</text>
</comment>
<keyword evidence="3" id="KW-0732">Signal</keyword>
<evidence type="ECO:0000256" key="2">
    <source>
        <dbReference type="ARBA" id="ARBA00022692"/>
    </source>
</evidence>
<gene>
    <name evidence="7" type="ORF">RI129_005410</name>
</gene>
<dbReference type="PANTHER" id="PTHR13055:SF12">
    <property type="entry name" value="LD40707P"/>
    <property type="match status" value="1"/>
</dbReference>
<keyword evidence="4 6" id="KW-1133">Transmembrane helix</keyword>
<feature type="transmembrane region" description="Helical" evidence="6">
    <location>
        <begin position="559"/>
        <end position="585"/>
    </location>
</feature>
<evidence type="ECO:0000256" key="3">
    <source>
        <dbReference type="ARBA" id="ARBA00022729"/>
    </source>
</evidence>
<feature type="region of interest" description="Disordered" evidence="5">
    <location>
        <begin position="79"/>
        <end position="103"/>
    </location>
</feature>
<evidence type="ECO:0000313" key="7">
    <source>
        <dbReference type="EMBL" id="KAK5646946.1"/>
    </source>
</evidence>
<comment type="subcellular location">
    <subcellularLocation>
        <location evidence="1">Membrane</location>
        <topology evidence="1">Single-pass type I membrane protein</topology>
    </subcellularLocation>
</comment>
<dbReference type="PANTHER" id="PTHR13055">
    <property type="entry name" value="TUMOR ENDOTHELIAL MARKER 7 RELATED"/>
    <property type="match status" value="1"/>
</dbReference>
<protein>
    <recommendedName>
        <fullName evidence="9">Plexin domain-containing protein 2</fullName>
    </recommendedName>
</protein>
<feature type="compositionally biased region" description="Polar residues" evidence="5">
    <location>
        <begin position="504"/>
        <end position="523"/>
    </location>
</feature>
<accession>A0AAN7VK31</accession>
<evidence type="ECO:0000256" key="5">
    <source>
        <dbReference type="SAM" id="MobiDB-lite"/>
    </source>
</evidence>
<keyword evidence="8" id="KW-1185">Reference proteome</keyword>
<evidence type="ECO:0000313" key="8">
    <source>
        <dbReference type="Proteomes" id="UP001329430"/>
    </source>
</evidence>
<keyword evidence="6" id="KW-0472">Membrane</keyword>
<dbReference type="GO" id="GO:0016020">
    <property type="term" value="C:membrane"/>
    <property type="evidence" value="ECO:0007669"/>
    <property type="project" value="UniProtKB-SubCell"/>
</dbReference>
<dbReference type="InterPro" id="IPR031152">
    <property type="entry name" value="PLXDC"/>
</dbReference>
<evidence type="ECO:0000256" key="6">
    <source>
        <dbReference type="SAM" id="Phobius"/>
    </source>
</evidence>
<organism evidence="7 8">
    <name type="scientific">Pyrocoelia pectoralis</name>
    <dbReference type="NCBI Taxonomy" id="417401"/>
    <lineage>
        <taxon>Eukaryota</taxon>
        <taxon>Metazoa</taxon>
        <taxon>Ecdysozoa</taxon>
        <taxon>Arthropoda</taxon>
        <taxon>Hexapoda</taxon>
        <taxon>Insecta</taxon>
        <taxon>Pterygota</taxon>
        <taxon>Neoptera</taxon>
        <taxon>Endopterygota</taxon>
        <taxon>Coleoptera</taxon>
        <taxon>Polyphaga</taxon>
        <taxon>Elateriformia</taxon>
        <taxon>Elateroidea</taxon>
        <taxon>Lampyridae</taxon>
        <taxon>Lampyrinae</taxon>
        <taxon>Pyrocoelia</taxon>
    </lineage>
</organism>
<dbReference type="EMBL" id="JAVRBK010000003">
    <property type="protein sequence ID" value="KAK5646946.1"/>
    <property type="molecule type" value="Genomic_DNA"/>
</dbReference>
<name>A0AAN7VK31_9COLE</name>
<feature type="compositionally biased region" description="Basic and acidic residues" evidence="5">
    <location>
        <begin position="486"/>
        <end position="503"/>
    </location>
</feature>
<dbReference type="Proteomes" id="UP001329430">
    <property type="component" value="Chromosome 3"/>
</dbReference>
<reference evidence="7 8" key="1">
    <citation type="journal article" date="2024" name="Insects">
        <title>An Improved Chromosome-Level Genome Assembly of the Firefly Pyrocoelia pectoralis.</title>
        <authorList>
            <person name="Fu X."/>
            <person name="Meyer-Rochow V.B."/>
            <person name="Ballantyne L."/>
            <person name="Zhu X."/>
        </authorList>
    </citation>
    <scope>NUCLEOTIDE SEQUENCE [LARGE SCALE GENOMIC DNA]</scope>
    <source>
        <strain evidence="7">XCY_ONT2</strain>
    </source>
</reference>
<dbReference type="AlphaFoldDB" id="A0AAN7VK31"/>
<evidence type="ECO:0000256" key="4">
    <source>
        <dbReference type="ARBA" id="ARBA00022989"/>
    </source>
</evidence>
<evidence type="ECO:0000256" key="1">
    <source>
        <dbReference type="ARBA" id="ARBA00004479"/>
    </source>
</evidence>